<evidence type="ECO:0000313" key="8">
    <source>
        <dbReference type="Proteomes" id="UP000807504"/>
    </source>
</evidence>
<evidence type="ECO:0000256" key="3">
    <source>
        <dbReference type="ARBA" id="ARBA00023274"/>
    </source>
</evidence>
<comment type="similarity">
    <text evidence="1">Belongs to the eukaryotic ribosomal protein eL28 family.</text>
</comment>
<dbReference type="Gene3D" id="3.30.390.110">
    <property type="match status" value="1"/>
</dbReference>
<dbReference type="PANTHER" id="PTHR10544">
    <property type="entry name" value="60S RIBOSOMAL PROTEIN L28"/>
    <property type="match status" value="1"/>
</dbReference>
<dbReference type="Pfam" id="PF01778">
    <property type="entry name" value="Ribosomal_L28e"/>
    <property type="match status" value="1"/>
</dbReference>
<dbReference type="GO" id="GO:0003735">
    <property type="term" value="F:structural constituent of ribosome"/>
    <property type="evidence" value="ECO:0007669"/>
    <property type="project" value="InterPro"/>
</dbReference>
<dbReference type="GO" id="GO:0006412">
    <property type="term" value="P:translation"/>
    <property type="evidence" value="ECO:0007669"/>
    <property type="project" value="InterPro"/>
</dbReference>
<organism evidence="7 8">
    <name type="scientific">Argiope bruennichi</name>
    <name type="common">Wasp spider</name>
    <name type="synonym">Aranea bruennichi</name>
    <dbReference type="NCBI Taxonomy" id="94029"/>
    <lineage>
        <taxon>Eukaryota</taxon>
        <taxon>Metazoa</taxon>
        <taxon>Ecdysozoa</taxon>
        <taxon>Arthropoda</taxon>
        <taxon>Chelicerata</taxon>
        <taxon>Arachnida</taxon>
        <taxon>Araneae</taxon>
        <taxon>Araneomorphae</taxon>
        <taxon>Entelegynae</taxon>
        <taxon>Araneoidea</taxon>
        <taxon>Araneidae</taxon>
        <taxon>Argiope</taxon>
    </lineage>
</organism>
<evidence type="ECO:0000313" key="7">
    <source>
        <dbReference type="EMBL" id="KAF8795002.1"/>
    </source>
</evidence>
<evidence type="ECO:0000256" key="2">
    <source>
        <dbReference type="ARBA" id="ARBA00022980"/>
    </source>
</evidence>
<keyword evidence="2 7" id="KW-0689">Ribosomal protein</keyword>
<evidence type="ECO:0000256" key="1">
    <source>
        <dbReference type="ARBA" id="ARBA00007926"/>
    </source>
</evidence>
<evidence type="ECO:0000259" key="6">
    <source>
        <dbReference type="Pfam" id="PF01778"/>
    </source>
</evidence>
<dbReference type="InterPro" id="IPR002672">
    <property type="entry name" value="Ribosomal_eL28"/>
</dbReference>
<gene>
    <name evidence="7" type="ORF">HNY73_002904</name>
</gene>
<reference evidence="7" key="1">
    <citation type="journal article" date="2020" name="bioRxiv">
        <title>Chromosome-level reference genome of the European wasp spider Argiope bruennichi: a resource for studies on range expansion and evolutionary adaptation.</title>
        <authorList>
            <person name="Sheffer M.M."/>
            <person name="Hoppe A."/>
            <person name="Krehenwinkel H."/>
            <person name="Uhl G."/>
            <person name="Kuss A.W."/>
            <person name="Jensen L."/>
            <person name="Jensen C."/>
            <person name="Gillespie R.G."/>
            <person name="Hoff K.J."/>
            <person name="Prost S."/>
        </authorList>
    </citation>
    <scope>NUCLEOTIDE SEQUENCE</scope>
</reference>
<dbReference type="InterPro" id="IPR029004">
    <property type="entry name" value="Ribosomal_eL28/Mak16"/>
</dbReference>
<sequence length="104" mass="12243">MKKIHSPRYCGTIQKNAIMIEPHSNKKGVNLVYKKKRCHRKPAKSLERVPLTKNARRTMTVIKKFVKRNQYRKDLKMLAFRRASAILKSQRASGTQKEDFQKET</sequence>
<keyword evidence="8" id="KW-1185">Reference proteome</keyword>
<proteinExistence type="inferred from homology"/>
<evidence type="ECO:0000256" key="4">
    <source>
        <dbReference type="ARBA" id="ARBA00035223"/>
    </source>
</evidence>
<comment type="caution">
    <text evidence="7">The sequence shown here is derived from an EMBL/GenBank/DDBJ whole genome shotgun (WGS) entry which is preliminary data.</text>
</comment>
<name>A0A8T0FWC0_ARGBR</name>
<dbReference type="GO" id="GO:0005840">
    <property type="term" value="C:ribosome"/>
    <property type="evidence" value="ECO:0007669"/>
    <property type="project" value="UniProtKB-KW"/>
</dbReference>
<protein>
    <recommendedName>
        <fullName evidence="4">Large ribosomal subunit protein eL28</fullName>
    </recommendedName>
    <alternativeName>
        <fullName evidence="5">60S ribosomal protein L28</fullName>
    </alternativeName>
</protein>
<dbReference type="GO" id="GO:1990904">
    <property type="term" value="C:ribonucleoprotein complex"/>
    <property type="evidence" value="ECO:0007669"/>
    <property type="project" value="UniProtKB-KW"/>
</dbReference>
<dbReference type="EMBL" id="JABXBU010000002">
    <property type="protein sequence ID" value="KAF8795002.1"/>
    <property type="molecule type" value="Genomic_DNA"/>
</dbReference>
<dbReference type="Proteomes" id="UP000807504">
    <property type="component" value="Unassembled WGS sequence"/>
</dbReference>
<keyword evidence="3" id="KW-0687">Ribonucleoprotein</keyword>
<feature type="domain" description="Ribosomal eL28/Mak16" evidence="6">
    <location>
        <begin position="2"/>
        <end position="89"/>
    </location>
</feature>
<dbReference type="AlphaFoldDB" id="A0A8T0FWC0"/>
<reference evidence="7" key="2">
    <citation type="submission" date="2020-06" db="EMBL/GenBank/DDBJ databases">
        <authorList>
            <person name="Sheffer M."/>
        </authorList>
    </citation>
    <scope>NUCLEOTIDE SEQUENCE</scope>
</reference>
<evidence type="ECO:0000256" key="5">
    <source>
        <dbReference type="ARBA" id="ARBA00035330"/>
    </source>
</evidence>
<accession>A0A8T0FWC0</accession>